<dbReference type="EMBL" id="UOGK01000207">
    <property type="protein sequence ID" value="VAX39188.1"/>
    <property type="molecule type" value="Genomic_DNA"/>
</dbReference>
<evidence type="ECO:0000256" key="1">
    <source>
        <dbReference type="ARBA" id="ARBA00008213"/>
    </source>
</evidence>
<dbReference type="PANTHER" id="PTHR30437">
    <property type="entry name" value="TRANSCRIPTION ELONGATION FACTOR GREA"/>
    <property type="match status" value="1"/>
</dbReference>
<evidence type="ECO:0000313" key="10">
    <source>
        <dbReference type="EMBL" id="VAX39188.1"/>
    </source>
</evidence>
<dbReference type="SUPFAM" id="SSF54534">
    <property type="entry name" value="FKBP-like"/>
    <property type="match status" value="1"/>
</dbReference>
<dbReference type="GO" id="GO:0003677">
    <property type="term" value="F:DNA binding"/>
    <property type="evidence" value="ECO:0007669"/>
    <property type="project" value="UniProtKB-KW"/>
</dbReference>
<evidence type="ECO:0000256" key="2">
    <source>
        <dbReference type="ARBA" id="ARBA00013729"/>
    </source>
</evidence>
<sequence>MELITIDEKARLESKLAELRANRPKITARIAEARALGDLKENAEYHAAREQQGYEEAEITRLEKRLKSAQVIDENSPHAEGVVFLGSMVKLRDLQDDDEDMYRLVGEATGDLSLDYVEVTVTSPMGEALMKASVGETISVRAPRGVKKFLIVEVE</sequence>
<dbReference type="GO" id="GO:0032784">
    <property type="term" value="P:regulation of DNA-templated transcription elongation"/>
    <property type="evidence" value="ECO:0007669"/>
    <property type="project" value="InterPro"/>
</dbReference>
<dbReference type="AlphaFoldDB" id="A0A3B1DSW9"/>
<dbReference type="PROSITE" id="PS00829">
    <property type="entry name" value="GREAB_1"/>
    <property type="match status" value="1"/>
</dbReference>
<feature type="domain" description="Transcription elongation factor GreA/GreB C-terminal" evidence="8">
    <location>
        <begin position="80"/>
        <end position="155"/>
    </location>
</feature>
<dbReference type="Pfam" id="PF03449">
    <property type="entry name" value="GreA_GreB_N"/>
    <property type="match status" value="1"/>
</dbReference>
<comment type="function">
    <text evidence="6">Necessary for efficient RNA polymerase transcription elongation past template-encoded arresting sites. The arresting sites in DNA have the property of trapping a certain fraction of elongating RNA polymerases that pass through, resulting in locked ternary complexes. Cleavage of the nascent transcript by cleavage factors such as GreA or GreB allows the resumption of elongation from the new 3'terminus. GreA releases sequences of 2 to 3 nucleotides.</text>
</comment>
<evidence type="ECO:0000256" key="4">
    <source>
        <dbReference type="ARBA" id="ARBA00023125"/>
    </source>
</evidence>
<comment type="similarity">
    <text evidence="1">Belongs to the GreA/GreB family.</text>
</comment>
<dbReference type="HAMAP" id="MF_00105">
    <property type="entry name" value="GreA_GreB"/>
    <property type="match status" value="1"/>
</dbReference>
<dbReference type="GO" id="GO:0006354">
    <property type="term" value="P:DNA-templated transcription elongation"/>
    <property type="evidence" value="ECO:0007669"/>
    <property type="project" value="TreeGrafter"/>
</dbReference>
<evidence type="ECO:0000259" key="8">
    <source>
        <dbReference type="Pfam" id="PF01272"/>
    </source>
</evidence>
<proteinExistence type="inferred from homology"/>
<dbReference type="InterPro" id="IPR036953">
    <property type="entry name" value="GreA/GreB_C_sf"/>
</dbReference>
<dbReference type="FunFam" id="1.10.287.180:FF:000001">
    <property type="entry name" value="Transcription elongation factor GreA"/>
    <property type="match status" value="1"/>
</dbReference>
<dbReference type="InterPro" id="IPR018151">
    <property type="entry name" value="TF_GreA/GreB_CS"/>
</dbReference>
<reference evidence="10" key="1">
    <citation type="submission" date="2018-06" db="EMBL/GenBank/DDBJ databases">
        <authorList>
            <person name="Zhirakovskaya E."/>
        </authorList>
    </citation>
    <scope>NUCLEOTIDE SEQUENCE</scope>
</reference>
<keyword evidence="10" id="KW-0648">Protein biosynthesis</keyword>
<dbReference type="InterPro" id="IPR001437">
    <property type="entry name" value="Tscrpt_elong_fac_GreA/B_C"/>
</dbReference>
<dbReference type="SUPFAM" id="SSF46557">
    <property type="entry name" value="GreA transcript cleavage protein, N-terminal domain"/>
    <property type="match status" value="1"/>
</dbReference>
<gene>
    <name evidence="10" type="ORF">MNBD_PLANCTO03-2043</name>
</gene>
<dbReference type="Pfam" id="PF01272">
    <property type="entry name" value="GreA_GreB"/>
    <property type="match status" value="1"/>
</dbReference>
<dbReference type="InterPro" id="IPR022691">
    <property type="entry name" value="Tscrpt_elong_fac_GreA/B_N"/>
</dbReference>
<evidence type="ECO:0000256" key="5">
    <source>
        <dbReference type="ARBA" id="ARBA00023163"/>
    </source>
</evidence>
<dbReference type="InterPro" id="IPR036805">
    <property type="entry name" value="Tscrpt_elong_fac_GreA/B_N_sf"/>
</dbReference>
<keyword evidence="3" id="KW-0805">Transcription regulation</keyword>
<keyword evidence="5" id="KW-0804">Transcription</keyword>
<keyword evidence="4" id="KW-0238">DNA-binding</keyword>
<organism evidence="10">
    <name type="scientific">hydrothermal vent metagenome</name>
    <dbReference type="NCBI Taxonomy" id="652676"/>
    <lineage>
        <taxon>unclassified sequences</taxon>
        <taxon>metagenomes</taxon>
        <taxon>ecological metagenomes</taxon>
    </lineage>
</organism>
<accession>A0A3B1DSW9</accession>
<dbReference type="Gene3D" id="3.10.50.30">
    <property type="entry name" value="Transcription elongation factor, GreA/GreB, C-terminal domain"/>
    <property type="match status" value="1"/>
</dbReference>
<dbReference type="InterPro" id="IPR023459">
    <property type="entry name" value="Tscrpt_elong_fac_GreA/B_fam"/>
</dbReference>
<keyword evidence="10" id="KW-0251">Elongation factor</keyword>
<evidence type="ECO:0000256" key="7">
    <source>
        <dbReference type="ARBA" id="ARBA00030776"/>
    </source>
</evidence>
<dbReference type="PIRSF" id="PIRSF006092">
    <property type="entry name" value="GreA_GreB"/>
    <property type="match status" value="1"/>
</dbReference>
<dbReference type="InterPro" id="IPR028624">
    <property type="entry name" value="Tscrpt_elong_fac_GreA/B"/>
</dbReference>
<evidence type="ECO:0000256" key="3">
    <source>
        <dbReference type="ARBA" id="ARBA00023015"/>
    </source>
</evidence>
<protein>
    <recommendedName>
        <fullName evidence="2">Transcription elongation factor GreA</fullName>
    </recommendedName>
    <alternativeName>
        <fullName evidence="7">Transcript cleavage factor GreA</fullName>
    </alternativeName>
</protein>
<dbReference type="PANTHER" id="PTHR30437:SF4">
    <property type="entry name" value="TRANSCRIPTION ELONGATION FACTOR GREA"/>
    <property type="match status" value="1"/>
</dbReference>
<name>A0A3B1DSW9_9ZZZZ</name>
<evidence type="ECO:0000256" key="6">
    <source>
        <dbReference type="ARBA" id="ARBA00024916"/>
    </source>
</evidence>
<dbReference type="Gene3D" id="1.10.287.180">
    <property type="entry name" value="Transcription elongation factor, GreA/GreB, N-terminal domain"/>
    <property type="match status" value="1"/>
</dbReference>
<evidence type="ECO:0000259" key="9">
    <source>
        <dbReference type="Pfam" id="PF03449"/>
    </source>
</evidence>
<dbReference type="GO" id="GO:0070063">
    <property type="term" value="F:RNA polymerase binding"/>
    <property type="evidence" value="ECO:0007669"/>
    <property type="project" value="InterPro"/>
</dbReference>
<feature type="domain" description="Transcription elongation factor GreA/GreB N-terminal" evidence="9">
    <location>
        <begin position="3"/>
        <end position="71"/>
    </location>
</feature>
<dbReference type="GO" id="GO:0003746">
    <property type="term" value="F:translation elongation factor activity"/>
    <property type="evidence" value="ECO:0007669"/>
    <property type="project" value="UniProtKB-KW"/>
</dbReference>